<evidence type="ECO:0000313" key="1">
    <source>
        <dbReference type="EMBL" id="MBF1713326.1"/>
    </source>
</evidence>
<accession>A0A930RCB7</accession>
<protein>
    <submittedName>
        <fullName evidence="1">Uncharacterized protein</fullName>
    </submittedName>
</protein>
<gene>
    <name evidence="1" type="ORF">HXO88_06300</name>
</gene>
<name>A0A930RCB7_STRIT</name>
<dbReference type="Proteomes" id="UP000721045">
    <property type="component" value="Unassembled WGS sequence"/>
</dbReference>
<proteinExistence type="predicted"/>
<organism evidence="1 2">
    <name type="scientific">Streptococcus intermedius</name>
    <dbReference type="NCBI Taxonomy" id="1338"/>
    <lineage>
        <taxon>Bacteria</taxon>
        <taxon>Bacillati</taxon>
        <taxon>Bacillota</taxon>
        <taxon>Bacilli</taxon>
        <taxon>Lactobacillales</taxon>
        <taxon>Streptococcaceae</taxon>
        <taxon>Streptococcus</taxon>
        <taxon>Streptococcus anginosus group</taxon>
    </lineage>
</organism>
<dbReference type="AlphaFoldDB" id="A0A930RCB7"/>
<sequence length="76" mass="8836">MIQKYTEHDRQKIAAREYTEYTKGDPIDIGSDKNPNVIGTVREVVTNKTGLKAYVVESPDKKEVSVLYHRIMLYYK</sequence>
<reference evidence="1" key="1">
    <citation type="submission" date="2020-04" db="EMBL/GenBank/DDBJ databases">
        <title>Deep metagenomics examines the oral microbiome during advanced dental caries in children, revealing novel taxa and co-occurrences with host molecules.</title>
        <authorList>
            <person name="Baker J.L."/>
            <person name="Morton J.T."/>
            <person name="Dinis M."/>
            <person name="Alvarez R."/>
            <person name="Tran N.C."/>
            <person name="Knight R."/>
            <person name="Edlund A."/>
        </authorList>
    </citation>
    <scope>NUCLEOTIDE SEQUENCE</scope>
    <source>
        <strain evidence="1">JCVI_23_bin.22</strain>
    </source>
</reference>
<dbReference type="EMBL" id="JABZYP010000022">
    <property type="protein sequence ID" value="MBF1713326.1"/>
    <property type="molecule type" value="Genomic_DNA"/>
</dbReference>
<comment type="caution">
    <text evidence="1">The sequence shown here is derived from an EMBL/GenBank/DDBJ whole genome shotgun (WGS) entry which is preliminary data.</text>
</comment>
<evidence type="ECO:0000313" key="2">
    <source>
        <dbReference type="Proteomes" id="UP000721045"/>
    </source>
</evidence>